<gene>
    <name evidence="2" type="ORF">AVEN_237323_1</name>
</gene>
<evidence type="ECO:0000313" key="2">
    <source>
        <dbReference type="EMBL" id="GBM75205.1"/>
    </source>
</evidence>
<dbReference type="Proteomes" id="UP000499080">
    <property type="component" value="Unassembled WGS sequence"/>
</dbReference>
<evidence type="ECO:0000313" key="3">
    <source>
        <dbReference type="Proteomes" id="UP000499080"/>
    </source>
</evidence>
<feature type="compositionally biased region" description="Basic and acidic residues" evidence="1">
    <location>
        <begin position="1"/>
        <end position="14"/>
    </location>
</feature>
<keyword evidence="3" id="KW-1185">Reference proteome</keyword>
<organism evidence="2 3">
    <name type="scientific">Araneus ventricosus</name>
    <name type="common">Orbweaver spider</name>
    <name type="synonym">Epeira ventricosa</name>
    <dbReference type="NCBI Taxonomy" id="182803"/>
    <lineage>
        <taxon>Eukaryota</taxon>
        <taxon>Metazoa</taxon>
        <taxon>Ecdysozoa</taxon>
        <taxon>Arthropoda</taxon>
        <taxon>Chelicerata</taxon>
        <taxon>Arachnida</taxon>
        <taxon>Araneae</taxon>
        <taxon>Araneomorphae</taxon>
        <taxon>Entelegynae</taxon>
        <taxon>Araneoidea</taxon>
        <taxon>Araneidae</taxon>
        <taxon>Araneus</taxon>
    </lineage>
</organism>
<accession>A0A4Y2IC58</accession>
<protein>
    <submittedName>
        <fullName evidence="2">Uncharacterized protein</fullName>
    </submittedName>
</protein>
<comment type="caution">
    <text evidence="2">The sequence shown here is derived from an EMBL/GenBank/DDBJ whole genome shotgun (WGS) entry which is preliminary data.</text>
</comment>
<dbReference type="EMBL" id="BGPR01002544">
    <property type="protein sequence ID" value="GBM75205.1"/>
    <property type="molecule type" value="Genomic_DNA"/>
</dbReference>
<dbReference type="AlphaFoldDB" id="A0A4Y2IC58"/>
<evidence type="ECO:0000256" key="1">
    <source>
        <dbReference type="SAM" id="MobiDB-lite"/>
    </source>
</evidence>
<proteinExistence type="predicted"/>
<feature type="region of interest" description="Disordered" evidence="1">
    <location>
        <begin position="121"/>
        <end position="140"/>
    </location>
</feature>
<feature type="compositionally biased region" description="Polar residues" evidence="1">
    <location>
        <begin position="125"/>
        <end position="140"/>
    </location>
</feature>
<name>A0A4Y2IC58_ARAVE</name>
<sequence>MENEKQVKKNKSGEQRPPSGGREKKEASHSWPCSERKQHLHSKTSSNSMGENISFVFRNVECVPSTVGAGPLLVIAYRTPASALEKSPTITITFTFACRNRAPIAYSCHVRISLLCPSEQDDCGNETSEQELNLSSFHTT</sequence>
<feature type="region of interest" description="Disordered" evidence="1">
    <location>
        <begin position="1"/>
        <end position="48"/>
    </location>
</feature>
<reference evidence="2 3" key="1">
    <citation type="journal article" date="2019" name="Sci. Rep.">
        <title>Orb-weaving spider Araneus ventricosus genome elucidates the spidroin gene catalogue.</title>
        <authorList>
            <person name="Kono N."/>
            <person name="Nakamura H."/>
            <person name="Ohtoshi R."/>
            <person name="Moran D.A.P."/>
            <person name="Shinohara A."/>
            <person name="Yoshida Y."/>
            <person name="Fujiwara M."/>
            <person name="Mori M."/>
            <person name="Tomita M."/>
            <person name="Arakawa K."/>
        </authorList>
    </citation>
    <scope>NUCLEOTIDE SEQUENCE [LARGE SCALE GENOMIC DNA]</scope>
</reference>